<protein>
    <recommendedName>
        <fullName evidence="2">DUF4708 domain-containing protein</fullName>
    </recommendedName>
</protein>
<evidence type="ECO:0000313" key="3">
    <source>
        <dbReference type="EMBL" id="ERM94068.1"/>
    </source>
</evidence>
<accession>W1NF44</accession>
<dbReference type="InterPro" id="IPR031643">
    <property type="entry name" value="DUF4708"/>
</dbReference>
<dbReference type="Gramene" id="ERM94068">
    <property type="protein sequence ID" value="ERM94068"/>
    <property type="gene ID" value="AMTR_s00010p00081100"/>
</dbReference>
<organism evidence="3 4">
    <name type="scientific">Amborella trichopoda</name>
    <dbReference type="NCBI Taxonomy" id="13333"/>
    <lineage>
        <taxon>Eukaryota</taxon>
        <taxon>Viridiplantae</taxon>
        <taxon>Streptophyta</taxon>
        <taxon>Embryophyta</taxon>
        <taxon>Tracheophyta</taxon>
        <taxon>Spermatophyta</taxon>
        <taxon>Magnoliopsida</taxon>
        <taxon>Amborellales</taxon>
        <taxon>Amborellaceae</taxon>
        <taxon>Amborella</taxon>
    </lineage>
</organism>
<feature type="region of interest" description="Disordered" evidence="1">
    <location>
        <begin position="464"/>
        <end position="525"/>
    </location>
</feature>
<dbReference type="Pfam" id="PF15813">
    <property type="entry name" value="DUF4708"/>
    <property type="match status" value="1"/>
</dbReference>
<feature type="non-terminal residue" evidence="3">
    <location>
        <position position="525"/>
    </location>
</feature>
<dbReference type="EMBL" id="KI397513">
    <property type="protein sequence ID" value="ERM94068.1"/>
    <property type="molecule type" value="Genomic_DNA"/>
</dbReference>
<keyword evidence="4" id="KW-1185">Reference proteome</keyword>
<dbReference type="Proteomes" id="UP000017836">
    <property type="component" value="Unassembled WGS sequence"/>
</dbReference>
<evidence type="ECO:0000259" key="2">
    <source>
        <dbReference type="Pfam" id="PF15813"/>
    </source>
</evidence>
<gene>
    <name evidence="3" type="ORF">AMTR_s00010p00081100</name>
</gene>
<evidence type="ECO:0000256" key="1">
    <source>
        <dbReference type="SAM" id="MobiDB-lite"/>
    </source>
</evidence>
<dbReference type="HOGENOM" id="CLU_024371_1_0_1"/>
<sequence>MEMFRNKLLLRAVPPFNLRSSLKILQLSVSHPFPFPPSLSTKLESLSWKLSRNLSIACFVQVSNIFIIYRNSQIEAVEIAVKEITETLNVDDVEVKVEEEVESSSLIAKAVECGLKSALLERNWTCLGDNIVVDSKISCIEGETPLPALHLSVQIEADDTLVFLVSPDVLRFSRHKVLNIISTERKYKFESGDEVAIDNSSMTSCSILPSLLGGHVIGLSKFLPVWKGLQEMKHLWSDKYGLELPMSHFFIKVQFIDGAHLDNKWFPSALVLQGSGLIPVPQTKRTSIAIHALQLFGMALEAWDFFGGGQLKIKGLVRFGIVPECRSWTRAKDILPIYFAYENQEAHWDISLTCKTSSVEGLLETHDFRMPKPEQCHKFGRDDPEPNRLKCSVTTPTIGVTKDTSVCKENFVSANITSKFRPHFMRRAPKKGSPQADHKNRLSQIAEKQVERIISDQAATNDRLTVSKTERQALSKKSACKGSNTKQRHGSLEISSADISKAPREWKAKQINPVNGFHGTADFPE</sequence>
<name>W1NF44_AMBTC</name>
<dbReference type="AlphaFoldDB" id="W1NF44"/>
<evidence type="ECO:0000313" key="4">
    <source>
        <dbReference type="Proteomes" id="UP000017836"/>
    </source>
</evidence>
<proteinExistence type="predicted"/>
<dbReference type="eggNOG" id="ENOG502RZ69">
    <property type="taxonomic scope" value="Eukaryota"/>
</dbReference>
<feature type="domain" description="DUF4708" evidence="2">
    <location>
        <begin position="109"/>
        <end position="247"/>
    </location>
</feature>
<reference evidence="4" key="1">
    <citation type="journal article" date="2013" name="Science">
        <title>The Amborella genome and the evolution of flowering plants.</title>
        <authorList>
            <consortium name="Amborella Genome Project"/>
        </authorList>
    </citation>
    <scope>NUCLEOTIDE SEQUENCE [LARGE SCALE GENOMIC DNA]</scope>
</reference>